<feature type="region of interest" description="Disordered" evidence="2">
    <location>
        <begin position="116"/>
        <end position="187"/>
    </location>
</feature>
<dbReference type="InterPro" id="IPR000182">
    <property type="entry name" value="GNAT_dom"/>
</dbReference>
<comment type="catalytic activity">
    <reaction evidence="1">
        <text>D-glucosamine 6-phosphate + acetyl-CoA = N-acetyl-D-glucosamine 6-phosphate + CoA + H(+)</text>
        <dbReference type="Rhea" id="RHEA:10292"/>
        <dbReference type="ChEBI" id="CHEBI:15378"/>
        <dbReference type="ChEBI" id="CHEBI:57287"/>
        <dbReference type="ChEBI" id="CHEBI:57288"/>
        <dbReference type="ChEBI" id="CHEBI:57513"/>
        <dbReference type="ChEBI" id="CHEBI:58725"/>
        <dbReference type="EC" id="2.3.1.4"/>
    </reaction>
</comment>
<evidence type="ECO:0000256" key="1">
    <source>
        <dbReference type="RuleBase" id="RU365086"/>
    </source>
</evidence>
<comment type="caution">
    <text evidence="4">The sequence shown here is derived from an EMBL/GenBank/DDBJ whole genome shotgun (WGS) entry which is preliminary data.</text>
</comment>
<dbReference type="SUPFAM" id="SSF55729">
    <property type="entry name" value="Acyl-CoA N-acyltransferases (Nat)"/>
    <property type="match status" value="2"/>
</dbReference>
<evidence type="ECO:0000313" key="5">
    <source>
        <dbReference type="Proteomes" id="UP001273166"/>
    </source>
</evidence>
<keyword evidence="5" id="KW-1185">Reference proteome</keyword>
<reference evidence="4" key="1">
    <citation type="journal article" date="2023" name="Mol. Phylogenet. Evol.">
        <title>Genome-scale phylogeny and comparative genomics of the fungal order Sordariales.</title>
        <authorList>
            <person name="Hensen N."/>
            <person name="Bonometti L."/>
            <person name="Westerberg I."/>
            <person name="Brannstrom I.O."/>
            <person name="Guillou S."/>
            <person name="Cros-Aarteil S."/>
            <person name="Calhoun S."/>
            <person name="Haridas S."/>
            <person name="Kuo A."/>
            <person name="Mondo S."/>
            <person name="Pangilinan J."/>
            <person name="Riley R."/>
            <person name="LaButti K."/>
            <person name="Andreopoulos B."/>
            <person name="Lipzen A."/>
            <person name="Chen C."/>
            <person name="Yan M."/>
            <person name="Daum C."/>
            <person name="Ng V."/>
            <person name="Clum A."/>
            <person name="Steindorff A."/>
            <person name="Ohm R.A."/>
            <person name="Martin F."/>
            <person name="Silar P."/>
            <person name="Natvig D.O."/>
            <person name="Lalanne C."/>
            <person name="Gautier V."/>
            <person name="Ament-Velasquez S.L."/>
            <person name="Kruys A."/>
            <person name="Hutchinson M.I."/>
            <person name="Powell A.J."/>
            <person name="Barry K."/>
            <person name="Miller A.N."/>
            <person name="Grigoriev I.V."/>
            <person name="Debuchy R."/>
            <person name="Gladieux P."/>
            <person name="Hiltunen Thoren M."/>
            <person name="Johannesson H."/>
        </authorList>
    </citation>
    <scope>NUCLEOTIDE SEQUENCE</scope>
    <source>
        <strain evidence="4">CBS 333.67</strain>
    </source>
</reference>
<dbReference type="InterPro" id="IPR016181">
    <property type="entry name" value="Acyl_CoA_acyltransferase"/>
</dbReference>
<dbReference type="EC" id="2.3.1.4" evidence="1"/>
<sequence length="298" mass="33478">MGTPFISLLEPTPLQWERGVPPDEQPARSSIPRTFLDAMTVRTQVFVEEQKVPAENEYDSDDPRSAHWVIYASVNQTISPALTDPETGEVIQPRRSETRSVPIGTVRLVPFPHPPHPLNGGVYVDGELVGDNTEPEEKGAHGEGGAPLAQQASSPDQQKQQQQQDHRRASSVPSFTTDRPTDFHDGQEPYVKLGRLAVLKDFRGRGIARQLVLTAVDWMRKNPTHFDPSPAERGFEQLGMEQGGELPRWRGLFCCHAQEDAVNVWERCGFQVDKAMGKWMEEGIPHMGMFLRVDIDRR</sequence>
<dbReference type="AlphaFoldDB" id="A0AAJ0GRA8"/>
<gene>
    <name evidence="4" type="ORF">B0T15DRAFT_251592</name>
</gene>
<dbReference type="RefSeq" id="XP_062720497.1">
    <property type="nucleotide sequence ID" value="XM_062863186.1"/>
</dbReference>
<dbReference type="EMBL" id="JAUDZG010000005">
    <property type="protein sequence ID" value="KAK3304717.1"/>
    <property type="molecule type" value="Genomic_DNA"/>
</dbReference>
<protein>
    <recommendedName>
        <fullName evidence="1">Glucosamine 6-phosphate N-acetyltransferase</fullName>
        <ecNumber evidence="1">2.3.1.4</ecNumber>
    </recommendedName>
</protein>
<comment type="similarity">
    <text evidence="1">Belongs to the acetyltransferase family. GNA1 subfamily.</text>
</comment>
<organism evidence="4 5">
    <name type="scientific">Chaetomium strumarium</name>
    <dbReference type="NCBI Taxonomy" id="1170767"/>
    <lineage>
        <taxon>Eukaryota</taxon>
        <taxon>Fungi</taxon>
        <taxon>Dikarya</taxon>
        <taxon>Ascomycota</taxon>
        <taxon>Pezizomycotina</taxon>
        <taxon>Sordariomycetes</taxon>
        <taxon>Sordariomycetidae</taxon>
        <taxon>Sordariales</taxon>
        <taxon>Chaetomiaceae</taxon>
        <taxon>Chaetomium</taxon>
    </lineage>
</organism>
<keyword evidence="1" id="KW-0012">Acyltransferase</keyword>
<dbReference type="GeneID" id="87882015"/>
<dbReference type="PANTHER" id="PTHR13355:SF11">
    <property type="entry name" value="GLUCOSAMINE 6-PHOSPHATE N-ACETYLTRANSFERASE"/>
    <property type="match status" value="1"/>
</dbReference>
<dbReference type="GO" id="GO:0006048">
    <property type="term" value="P:UDP-N-acetylglucosamine biosynthetic process"/>
    <property type="evidence" value="ECO:0007669"/>
    <property type="project" value="UniProtKB-UniRule"/>
</dbReference>
<keyword evidence="1" id="KW-0808">Transferase</keyword>
<dbReference type="Proteomes" id="UP001273166">
    <property type="component" value="Unassembled WGS sequence"/>
</dbReference>
<dbReference type="InterPro" id="IPR039143">
    <property type="entry name" value="GNPNAT1-like"/>
</dbReference>
<feature type="compositionally biased region" description="Low complexity" evidence="2">
    <location>
        <begin position="149"/>
        <end position="163"/>
    </location>
</feature>
<proteinExistence type="inferred from homology"/>
<name>A0AAJ0GRA8_9PEZI</name>
<evidence type="ECO:0000256" key="2">
    <source>
        <dbReference type="SAM" id="MobiDB-lite"/>
    </source>
</evidence>
<evidence type="ECO:0000259" key="3">
    <source>
        <dbReference type="PROSITE" id="PS51186"/>
    </source>
</evidence>
<dbReference type="PROSITE" id="PS51186">
    <property type="entry name" value="GNAT"/>
    <property type="match status" value="1"/>
</dbReference>
<dbReference type="Gene3D" id="3.40.630.30">
    <property type="match status" value="1"/>
</dbReference>
<feature type="domain" description="N-acetyltransferase" evidence="3">
    <location>
        <begin position="189"/>
        <end position="294"/>
    </location>
</feature>
<evidence type="ECO:0000313" key="4">
    <source>
        <dbReference type="EMBL" id="KAK3304717.1"/>
    </source>
</evidence>
<accession>A0AAJ0GRA8</accession>
<comment type="pathway">
    <text evidence="1">Nucleotide-sugar biosynthesis; UDP-N-acetyl-alpha-D-glucosamine biosynthesis; N-acetyl-alpha-D-glucosamine 1-phosphate from alpha-D-glucosamine 6-phosphate (route I): step 1/2.</text>
</comment>
<dbReference type="CDD" id="cd04301">
    <property type="entry name" value="NAT_SF"/>
    <property type="match status" value="1"/>
</dbReference>
<dbReference type="GO" id="GO:0004343">
    <property type="term" value="F:glucosamine 6-phosphate N-acetyltransferase activity"/>
    <property type="evidence" value="ECO:0007669"/>
    <property type="project" value="UniProtKB-UniRule"/>
</dbReference>
<dbReference type="Pfam" id="PF00583">
    <property type="entry name" value="Acetyltransf_1"/>
    <property type="match status" value="1"/>
</dbReference>
<reference evidence="4" key="2">
    <citation type="submission" date="2023-06" db="EMBL/GenBank/DDBJ databases">
        <authorList>
            <consortium name="Lawrence Berkeley National Laboratory"/>
            <person name="Mondo S.J."/>
            <person name="Hensen N."/>
            <person name="Bonometti L."/>
            <person name="Westerberg I."/>
            <person name="Brannstrom I.O."/>
            <person name="Guillou S."/>
            <person name="Cros-Aarteil S."/>
            <person name="Calhoun S."/>
            <person name="Haridas S."/>
            <person name="Kuo A."/>
            <person name="Pangilinan J."/>
            <person name="Riley R."/>
            <person name="Labutti K."/>
            <person name="Andreopoulos B."/>
            <person name="Lipzen A."/>
            <person name="Chen C."/>
            <person name="Yanf M."/>
            <person name="Daum C."/>
            <person name="Ng V."/>
            <person name="Clum A."/>
            <person name="Steindorff A."/>
            <person name="Ohm R."/>
            <person name="Martin F."/>
            <person name="Silar P."/>
            <person name="Natvig D."/>
            <person name="Lalanne C."/>
            <person name="Gautier V."/>
            <person name="Ament-Velasquez S.L."/>
            <person name="Kruys A."/>
            <person name="Hutchinson M.I."/>
            <person name="Powell A.J."/>
            <person name="Barry K."/>
            <person name="Miller A.N."/>
            <person name="Grigoriev I.V."/>
            <person name="Debuchy R."/>
            <person name="Gladieux P."/>
            <person name="Thoren M.H."/>
            <person name="Johannesson H."/>
        </authorList>
    </citation>
    <scope>NUCLEOTIDE SEQUENCE</scope>
    <source>
        <strain evidence="4">CBS 333.67</strain>
    </source>
</reference>
<dbReference type="PANTHER" id="PTHR13355">
    <property type="entry name" value="GLUCOSAMINE 6-PHOSPHATE N-ACETYLTRANSFERASE"/>
    <property type="match status" value="1"/>
</dbReference>